<dbReference type="InterPro" id="IPR014001">
    <property type="entry name" value="Helicase_ATP-bd"/>
</dbReference>
<dbReference type="InterPro" id="IPR025202">
    <property type="entry name" value="PLD-like_dom"/>
</dbReference>
<dbReference type="PROSITE" id="PS50035">
    <property type="entry name" value="PLD"/>
    <property type="match status" value="1"/>
</dbReference>
<dbReference type="PANTHER" id="PTHR45766">
    <property type="entry name" value="DNA ANNEALING HELICASE AND ENDONUCLEASE ZRANB3 FAMILY MEMBER"/>
    <property type="match status" value="1"/>
</dbReference>
<proteinExistence type="predicted"/>
<dbReference type="SUPFAM" id="SSF52540">
    <property type="entry name" value="P-loop containing nucleoside triphosphate hydrolases"/>
    <property type="match status" value="1"/>
</dbReference>
<dbReference type="InterPro" id="IPR049730">
    <property type="entry name" value="SNF2/RAD54-like_C"/>
</dbReference>
<dbReference type="CDD" id="cd09178">
    <property type="entry name" value="PLDc_N_Snf2_like"/>
    <property type="match status" value="1"/>
</dbReference>
<organism evidence="5 6">
    <name type="scientific">Candidatus Desulfatibia vada</name>
    <dbReference type="NCBI Taxonomy" id="2841696"/>
    <lineage>
        <taxon>Bacteria</taxon>
        <taxon>Pseudomonadati</taxon>
        <taxon>Thermodesulfobacteriota</taxon>
        <taxon>Desulfobacteria</taxon>
        <taxon>Desulfobacterales</taxon>
        <taxon>Desulfobacterales incertae sedis</taxon>
        <taxon>Candidatus Desulfatibia</taxon>
    </lineage>
</organism>
<gene>
    <name evidence="5" type="ORF">H8D96_02975</name>
</gene>
<keyword evidence="1" id="KW-0378">Hydrolase</keyword>
<protein>
    <submittedName>
        <fullName evidence="5">ATP-dependent helicase</fullName>
    </submittedName>
</protein>
<evidence type="ECO:0000313" key="5">
    <source>
        <dbReference type="EMBL" id="MBC8430861.1"/>
    </source>
</evidence>
<dbReference type="Proteomes" id="UP000605201">
    <property type="component" value="Unassembled WGS sequence"/>
</dbReference>
<dbReference type="SMART" id="SM00487">
    <property type="entry name" value="DEXDc"/>
    <property type="match status" value="1"/>
</dbReference>
<feature type="domain" description="PLD phosphodiesterase" evidence="2">
    <location>
        <begin position="119"/>
        <end position="149"/>
    </location>
</feature>
<dbReference type="Gene3D" id="3.40.50.10810">
    <property type="entry name" value="Tandem AAA-ATPase domain"/>
    <property type="match status" value="1"/>
</dbReference>
<dbReference type="GO" id="GO:0006793">
    <property type="term" value="P:phosphorus metabolic process"/>
    <property type="evidence" value="ECO:0007669"/>
    <property type="project" value="UniProtKB-ARBA"/>
</dbReference>
<keyword evidence="5" id="KW-0067">ATP-binding</keyword>
<dbReference type="Pfam" id="PF00271">
    <property type="entry name" value="Helicase_C"/>
    <property type="match status" value="1"/>
</dbReference>
<evidence type="ECO:0000256" key="1">
    <source>
        <dbReference type="ARBA" id="ARBA00022801"/>
    </source>
</evidence>
<dbReference type="CDD" id="cd18793">
    <property type="entry name" value="SF2_C_SNF"/>
    <property type="match status" value="1"/>
</dbReference>
<dbReference type="GO" id="GO:0016787">
    <property type="term" value="F:hydrolase activity"/>
    <property type="evidence" value="ECO:0007669"/>
    <property type="project" value="UniProtKB-KW"/>
</dbReference>
<keyword evidence="5" id="KW-0547">Nucleotide-binding</keyword>
<evidence type="ECO:0000259" key="4">
    <source>
        <dbReference type="PROSITE" id="PS51194"/>
    </source>
</evidence>
<dbReference type="EMBL" id="JACNIG010000090">
    <property type="protein sequence ID" value="MBC8430861.1"/>
    <property type="molecule type" value="Genomic_DNA"/>
</dbReference>
<dbReference type="InterPro" id="IPR000330">
    <property type="entry name" value="SNF2_N"/>
</dbReference>
<dbReference type="InterPro" id="IPR027417">
    <property type="entry name" value="P-loop_NTPase"/>
</dbReference>
<feature type="domain" description="Helicase C-terminal" evidence="4">
    <location>
        <begin position="683"/>
        <end position="874"/>
    </location>
</feature>
<dbReference type="AlphaFoldDB" id="A0A8J6NP27"/>
<dbReference type="PROSITE" id="PS51194">
    <property type="entry name" value="HELICASE_CTER"/>
    <property type="match status" value="1"/>
</dbReference>
<dbReference type="Gene3D" id="3.40.50.300">
    <property type="entry name" value="P-loop containing nucleotide triphosphate hydrolases"/>
    <property type="match status" value="1"/>
</dbReference>
<dbReference type="InterPro" id="IPR001736">
    <property type="entry name" value="PLipase_D/transphosphatidylase"/>
</dbReference>
<evidence type="ECO:0000259" key="3">
    <source>
        <dbReference type="PROSITE" id="PS51192"/>
    </source>
</evidence>
<dbReference type="InterPro" id="IPR038718">
    <property type="entry name" value="SNF2-like_sf"/>
</dbReference>
<dbReference type="GO" id="GO:0031297">
    <property type="term" value="P:replication fork processing"/>
    <property type="evidence" value="ECO:0007669"/>
    <property type="project" value="TreeGrafter"/>
</dbReference>
<comment type="caution">
    <text evidence="5">The sequence shown here is derived from an EMBL/GenBank/DDBJ whole genome shotgun (WGS) entry which is preliminary data.</text>
</comment>
<dbReference type="SUPFAM" id="SSF56024">
    <property type="entry name" value="Phospholipase D/nuclease"/>
    <property type="match status" value="1"/>
</dbReference>
<evidence type="ECO:0000313" key="6">
    <source>
        <dbReference type="Proteomes" id="UP000605201"/>
    </source>
</evidence>
<sequence length="1108" mass="127611">MTSSSLKTSGIWDNRHRGSIGNFLKEKILQDSELSFVSAYFTIYAYAALKDQLDQINHLRFLFGEPQFIQSLDPDKTEKKAFRIENDALSLSNRLEQKRVARECADWLKAKAEIRSIIKPGFLHGKMYHMDNNGVQEAIVGSSNFTVRGLGLGASGNNIELNLEVDSTRDRKDLKNWFDEVWNDNDLVEDVKAEVLNYLAQLYENHSPEFVYFKTLFHIFEDYLSEAERGGLLDEKTGFFESDVWDMLYEFQKDGVKGAINKILKHHGCIIADSVGLGKTFEALAVIKYFELLNGRVLVLCPKRLEDNWKVYRDNDTRNPLLRDRFAFTVLAHTDLGRDVYETHNWGNYDLVVIDESHNFRNNARGKVQEDGTRKTTRYEFLMERVLQTGVDTKVLLLSATPVNNSLKDLRNQFLLITQDQDRAFHESLGIYSIAQAMKNAQTHFTQWADPKKNPGRKVSRLLDALDSTFFKLLDELTIARSRRHIISYYGTKDMGEFPKRLKPIALHPATDIKGYFPSYDDLHGAISEYKLSIFNPSAYLKDAHVNRYIKEGAQLVLFNDQKSRESYLIGMMRTNYLKRLESSVHSFKVSIDRTIKKIDDLLEKIDHFEGNFDEYTQPDLFKDQGEEEEAELLERLMVGKKLTIRLDHLKRKEWKKDLKKDRTQLIAIHEKAAAVTAARDAKLQELKRLIQDKINHPLNDDNRKVLVFTAFSDTAQYLYANLKDWVAEEMGLHSALVTGTGDNRTTFKQAGYARPTDFISILTNFSPRSKLREKMPNMPQEGEIDILIATDCISEGQNLQDCDYLINYDIHWNPVRIIQRFGRIDRLGSTNRQIQLVNFWPTDDLNKYINLKDRVEARMAMVDLAASGADNLLDPDQLEALIAEELTYREKQLIRLRDEVIDLEEMDDNVSLSEFTLDDFRVELMNFLTDNRKLLEDAPLGLYSVTPTLDGMKDAGLFDKNWHKIVKPGVIFCLRHKYPPQEKRSSNVNPLGRYYLLYIRDDGTVRFTFTQAKSVLSLFQKLSVGKAVPYQALCDLFDRETESGAKMDTYSDLLAKAINAIVRTFQKRTAAGLQSGRDFVIPDKQEQATDASDFELITWLVIKSGKN</sequence>
<dbReference type="Pfam" id="PF13091">
    <property type="entry name" value="PLDc_2"/>
    <property type="match status" value="1"/>
</dbReference>
<dbReference type="GO" id="GO:0004386">
    <property type="term" value="F:helicase activity"/>
    <property type="evidence" value="ECO:0007669"/>
    <property type="project" value="UniProtKB-KW"/>
</dbReference>
<dbReference type="GO" id="GO:0005524">
    <property type="term" value="F:ATP binding"/>
    <property type="evidence" value="ECO:0007669"/>
    <property type="project" value="InterPro"/>
</dbReference>
<dbReference type="PROSITE" id="PS51192">
    <property type="entry name" value="HELICASE_ATP_BIND_1"/>
    <property type="match status" value="1"/>
</dbReference>
<accession>A0A8J6NP27</accession>
<dbReference type="PANTHER" id="PTHR45766:SF6">
    <property type="entry name" value="SWI_SNF-RELATED MATRIX-ASSOCIATED ACTIN-DEPENDENT REGULATOR OF CHROMATIN SUBFAMILY A-LIKE PROTEIN 1"/>
    <property type="match status" value="1"/>
</dbReference>
<keyword evidence="5" id="KW-0347">Helicase</keyword>
<dbReference type="Gene3D" id="3.30.870.10">
    <property type="entry name" value="Endonuclease Chain A"/>
    <property type="match status" value="1"/>
</dbReference>
<dbReference type="Pfam" id="PF00176">
    <property type="entry name" value="SNF2-rel_dom"/>
    <property type="match status" value="1"/>
</dbReference>
<reference evidence="5 6" key="1">
    <citation type="submission" date="2020-08" db="EMBL/GenBank/DDBJ databases">
        <title>Bridging the membrane lipid divide: bacteria of the FCB group superphylum have the potential to synthesize archaeal ether lipids.</title>
        <authorList>
            <person name="Villanueva L."/>
            <person name="Von Meijenfeldt F.A.B."/>
            <person name="Westbye A.B."/>
            <person name="Yadav S."/>
            <person name="Hopmans E.C."/>
            <person name="Dutilh B.E."/>
            <person name="Sinninghe Damste J.S."/>
        </authorList>
    </citation>
    <scope>NUCLEOTIDE SEQUENCE [LARGE SCALE GENOMIC DNA]</scope>
    <source>
        <strain evidence="5">NIOZ-UU17</strain>
    </source>
</reference>
<dbReference type="InterPro" id="IPR001650">
    <property type="entry name" value="Helicase_C-like"/>
</dbReference>
<evidence type="ECO:0000259" key="2">
    <source>
        <dbReference type="PROSITE" id="PS50035"/>
    </source>
</evidence>
<dbReference type="GO" id="GO:0006281">
    <property type="term" value="P:DNA repair"/>
    <property type="evidence" value="ECO:0007669"/>
    <property type="project" value="TreeGrafter"/>
</dbReference>
<feature type="domain" description="Helicase ATP-binding" evidence="3">
    <location>
        <begin position="260"/>
        <end position="420"/>
    </location>
</feature>
<dbReference type="SMART" id="SM00490">
    <property type="entry name" value="HELICc"/>
    <property type="match status" value="1"/>
</dbReference>
<name>A0A8J6NP27_9BACT</name>